<dbReference type="EMBL" id="JGVR01000019">
    <property type="protein sequence ID" value="KEZ17857.1"/>
    <property type="molecule type" value="Genomic_DNA"/>
</dbReference>
<accession>A0A084EIR5</accession>
<reference evidence="2 3" key="1">
    <citation type="submission" date="2014-03" db="EMBL/GenBank/DDBJ databases">
        <title>Genome sequence of Sphingobium yanoikuyae B1.</title>
        <authorList>
            <person name="Gan H.M."/>
            <person name="Gan H.Y."/>
            <person name="Savka M.A."/>
        </authorList>
    </citation>
    <scope>NUCLEOTIDE SEQUENCE [LARGE SCALE GENOMIC DNA]</scope>
    <source>
        <strain evidence="2 3">B1</strain>
    </source>
</reference>
<feature type="transmembrane region" description="Helical" evidence="1">
    <location>
        <begin position="174"/>
        <end position="198"/>
    </location>
</feature>
<sequence>MMPEYVIAGLWGLLSGSGLLVGAVLADVLFGRLTHRMISAVMGFGGGVMIAVVATELIGDRVSAGMGPFAIFALLAGAAIFSGTNWFLSRQGAKHRKRCGECTEQATEQEHRGSGAAIALGSVLDGIPEALVIGMSVAGGGRISLAVVAGFFLANVPQGLSSTSGMKVAGRPRSYIYAVWIGIPLLVCVAAGVGNLILGSASTQAPAILSFAAGAVIAMLAEAMIPEAFEKAPPFIGLITVVGFLAAYLIAQH</sequence>
<evidence type="ECO:0000313" key="2">
    <source>
        <dbReference type="EMBL" id="KEZ17857.1"/>
    </source>
</evidence>
<feature type="transmembrane region" description="Helical" evidence="1">
    <location>
        <begin position="232"/>
        <end position="251"/>
    </location>
</feature>
<evidence type="ECO:0000313" key="3">
    <source>
        <dbReference type="Proteomes" id="UP000028534"/>
    </source>
</evidence>
<feature type="transmembrane region" description="Helical" evidence="1">
    <location>
        <begin position="37"/>
        <end position="59"/>
    </location>
</feature>
<feature type="transmembrane region" description="Helical" evidence="1">
    <location>
        <begin position="6"/>
        <end position="30"/>
    </location>
</feature>
<dbReference type="PATRIC" id="fig|13690.10.peg.3108"/>
<protein>
    <submittedName>
        <fullName evidence="2">Putative integral membrane protein</fullName>
    </submittedName>
</protein>
<evidence type="ECO:0000256" key="1">
    <source>
        <dbReference type="SAM" id="Phobius"/>
    </source>
</evidence>
<proteinExistence type="predicted"/>
<dbReference type="eggNOG" id="COG0428">
    <property type="taxonomic scope" value="Bacteria"/>
</dbReference>
<dbReference type="RefSeq" id="WP_051886772.1">
    <property type="nucleotide sequence ID" value="NZ_JGVR01000019.1"/>
</dbReference>
<gene>
    <name evidence="2" type="ORF">CP98_03031</name>
</gene>
<keyword evidence="1" id="KW-1133">Transmembrane helix</keyword>
<dbReference type="Proteomes" id="UP000028534">
    <property type="component" value="Unassembled WGS sequence"/>
</dbReference>
<comment type="caution">
    <text evidence="2">The sequence shown here is derived from an EMBL/GenBank/DDBJ whole genome shotgun (WGS) entry which is preliminary data.</text>
</comment>
<dbReference type="AlphaFoldDB" id="A0A084EIR5"/>
<feature type="transmembrane region" description="Helical" evidence="1">
    <location>
        <begin position="205"/>
        <end position="226"/>
    </location>
</feature>
<feature type="transmembrane region" description="Helical" evidence="1">
    <location>
        <begin position="130"/>
        <end position="154"/>
    </location>
</feature>
<keyword evidence="1" id="KW-0472">Membrane</keyword>
<feature type="transmembrane region" description="Helical" evidence="1">
    <location>
        <begin position="65"/>
        <end position="88"/>
    </location>
</feature>
<organism evidence="2 3">
    <name type="scientific">Sphingobium yanoikuyae</name>
    <name type="common">Sphingomonas yanoikuyae</name>
    <dbReference type="NCBI Taxonomy" id="13690"/>
    <lineage>
        <taxon>Bacteria</taxon>
        <taxon>Pseudomonadati</taxon>
        <taxon>Pseudomonadota</taxon>
        <taxon>Alphaproteobacteria</taxon>
        <taxon>Sphingomonadales</taxon>
        <taxon>Sphingomonadaceae</taxon>
        <taxon>Sphingobium</taxon>
    </lineage>
</organism>
<name>A0A084EIR5_SPHYA</name>
<keyword evidence="1" id="KW-0812">Transmembrane</keyword>